<sequence length="131" mass="15785">MRAIRTKRYKLIHNLNYNAPFPIDQDFYISPSFQDILNRTRANQPLFWFKNLGMYYYRPEWELFDLKMDAIEVKNLADDPSYNTTLVELKMRLLEWQKLTKDPWICSPHAVYEDKGLYKDNPQCLGLDNEI</sequence>
<dbReference type="EMBL" id="JASPKY010000160">
    <property type="protein sequence ID" value="KAK9729479.1"/>
    <property type="molecule type" value="Genomic_DNA"/>
</dbReference>
<dbReference type="SUPFAM" id="SSF53649">
    <property type="entry name" value="Alkaline phosphatase-like"/>
    <property type="match status" value="1"/>
</dbReference>
<evidence type="ECO:0000313" key="2">
    <source>
        <dbReference type="Proteomes" id="UP001458880"/>
    </source>
</evidence>
<dbReference type="InterPro" id="IPR017850">
    <property type="entry name" value="Alkaline_phosphatase_core_sf"/>
</dbReference>
<dbReference type="Proteomes" id="UP001458880">
    <property type="component" value="Unassembled WGS sequence"/>
</dbReference>
<dbReference type="Gene3D" id="3.40.720.10">
    <property type="entry name" value="Alkaline Phosphatase, subunit A"/>
    <property type="match status" value="1"/>
</dbReference>
<name>A0AAW1L7W9_POPJA</name>
<evidence type="ECO:0008006" key="3">
    <source>
        <dbReference type="Google" id="ProtNLM"/>
    </source>
</evidence>
<organism evidence="1 2">
    <name type="scientific">Popillia japonica</name>
    <name type="common">Japanese beetle</name>
    <dbReference type="NCBI Taxonomy" id="7064"/>
    <lineage>
        <taxon>Eukaryota</taxon>
        <taxon>Metazoa</taxon>
        <taxon>Ecdysozoa</taxon>
        <taxon>Arthropoda</taxon>
        <taxon>Hexapoda</taxon>
        <taxon>Insecta</taxon>
        <taxon>Pterygota</taxon>
        <taxon>Neoptera</taxon>
        <taxon>Endopterygota</taxon>
        <taxon>Coleoptera</taxon>
        <taxon>Polyphaga</taxon>
        <taxon>Scarabaeiformia</taxon>
        <taxon>Scarabaeidae</taxon>
        <taxon>Rutelinae</taxon>
        <taxon>Popillia</taxon>
    </lineage>
</organism>
<gene>
    <name evidence="1" type="ORF">QE152_g15913</name>
</gene>
<accession>A0AAW1L7W9</accession>
<proteinExistence type="predicted"/>
<comment type="caution">
    <text evidence="1">The sequence shown here is derived from an EMBL/GenBank/DDBJ whole genome shotgun (WGS) entry which is preliminary data.</text>
</comment>
<keyword evidence="2" id="KW-1185">Reference proteome</keyword>
<protein>
    <recommendedName>
        <fullName evidence="3">N-sulphoglucosamine sulphohydrolase C-terminal domain-containing protein</fullName>
    </recommendedName>
</protein>
<reference evidence="1 2" key="1">
    <citation type="journal article" date="2024" name="BMC Genomics">
        <title>De novo assembly and annotation of Popillia japonica's genome with initial clues to its potential as an invasive pest.</title>
        <authorList>
            <person name="Cucini C."/>
            <person name="Boschi S."/>
            <person name="Funari R."/>
            <person name="Cardaioli E."/>
            <person name="Iannotti N."/>
            <person name="Marturano G."/>
            <person name="Paoli F."/>
            <person name="Bruttini M."/>
            <person name="Carapelli A."/>
            <person name="Frati F."/>
            <person name="Nardi F."/>
        </authorList>
    </citation>
    <scope>NUCLEOTIDE SEQUENCE [LARGE SCALE GENOMIC DNA]</scope>
    <source>
        <strain evidence="1">DMR45628</strain>
    </source>
</reference>
<dbReference type="AlphaFoldDB" id="A0AAW1L7W9"/>
<evidence type="ECO:0000313" key="1">
    <source>
        <dbReference type="EMBL" id="KAK9729479.1"/>
    </source>
</evidence>